<proteinExistence type="predicted"/>
<evidence type="ECO:0000313" key="1">
    <source>
        <dbReference type="EMBL" id="MCP3427919.1"/>
    </source>
</evidence>
<dbReference type="EMBL" id="JANATA010000003">
    <property type="protein sequence ID" value="MCP3427919.1"/>
    <property type="molecule type" value="Genomic_DNA"/>
</dbReference>
<evidence type="ECO:0000313" key="2">
    <source>
        <dbReference type="Proteomes" id="UP001165413"/>
    </source>
</evidence>
<accession>A0AA41X3J0</accession>
<dbReference type="AlphaFoldDB" id="A0AA41X3J0"/>
<dbReference type="RefSeq" id="WP_254098752.1">
    <property type="nucleotide sequence ID" value="NZ_JANATA010000003.1"/>
</dbReference>
<organism evidence="1 2">
    <name type="scientific">Opacimonas viscosa</name>
    <dbReference type="NCBI Taxonomy" id="2961944"/>
    <lineage>
        <taxon>Bacteria</taxon>
        <taxon>Pseudomonadati</taxon>
        <taxon>Pseudomonadota</taxon>
        <taxon>Gammaproteobacteria</taxon>
        <taxon>Alteromonadales</taxon>
        <taxon>Alteromonadaceae</taxon>
        <taxon>Opacimonas</taxon>
    </lineage>
</organism>
<name>A0AA41X3J0_9ALTE</name>
<protein>
    <submittedName>
        <fullName evidence="1">Uncharacterized protein</fullName>
    </submittedName>
</protein>
<dbReference type="Proteomes" id="UP001165413">
    <property type="component" value="Unassembled WGS sequence"/>
</dbReference>
<keyword evidence="2" id="KW-1185">Reference proteome</keyword>
<comment type="caution">
    <text evidence="1">The sequence shown here is derived from an EMBL/GenBank/DDBJ whole genome shotgun (WGS) entry which is preliminary data.</text>
</comment>
<reference evidence="1" key="1">
    <citation type="submission" date="2022-07" db="EMBL/GenBank/DDBJ databases">
        <title>Characterization of the Novel Bacterium Alteromonas immobilis LMIT006 and Alteromonas gregis LMIT007.</title>
        <authorList>
            <person name="Lin X."/>
        </authorList>
    </citation>
    <scope>NUCLEOTIDE SEQUENCE</scope>
    <source>
        <strain evidence="1">LMIT007</strain>
    </source>
</reference>
<gene>
    <name evidence="1" type="ORF">NLF92_03045</name>
</gene>
<sequence length="135" mass="15135">MHIPKPELPADVTQMIDASLALCSSLLSYNETFYPFAAIGIDGDIQSVFFDEHKEHECGVIEQLEDTILHHTVNVSKSNSLIVYSAYVDTPQTENQDVLVFEVSLYTGIMQQILYPVTFTPNKVEIGAPFMHQTL</sequence>